<sequence length="229" mass="24743">MPLPSRKIPKKSDRAPKIKKVEILQSLLIKPPTATTKTLTKRPPPLETKNAPPTPKMDSASLPVVNNGGPLLDEEVITIYSDNSTIATGNLGDSLELDLLLAQLEGDPAASFMFEPARIIPTPILSQPMRSPTPPPQPPLPPAPVFPPPQAERPVMQAGQKRPRCHDNASPSTSSGKIKKGGKNLADIMEMVGSDLEESYRADKPKASQHEGIMQPKTPRELTLTTYSS</sequence>
<evidence type="ECO:0000313" key="3">
    <source>
        <dbReference type="Proteomes" id="UP000327044"/>
    </source>
</evidence>
<feature type="compositionally biased region" description="Pro residues" evidence="1">
    <location>
        <begin position="131"/>
        <end position="151"/>
    </location>
</feature>
<organism evidence="2 3">
    <name type="scientific">Photinus pyralis</name>
    <name type="common">Common eastern firefly</name>
    <name type="synonym">Lampyris pyralis</name>
    <dbReference type="NCBI Taxonomy" id="7054"/>
    <lineage>
        <taxon>Eukaryota</taxon>
        <taxon>Metazoa</taxon>
        <taxon>Ecdysozoa</taxon>
        <taxon>Arthropoda</taxon>
        <taxon>Hexapoda</taxon>
        <taxon>Insecta</taxon>
        <taxon>Pterygota</taxon>
        <taxon>Neoptera</taxon>
        <taxon>Endopterygota</taxon>
        <taxon>Coleoptera</taxon>
        <taxon>Polyphaga</taxon>
        <taxon>Elateriformia</taxon>
        <taxon>Elateroidea</taxon>
        <taxon>Lampyridae</taxon>
        <taxon>Lampyrinae</taxon>
        <taxon>Photinus</taxon>
    </lineage>
</organism>
<gene>
    <name evidence="2" type="ORF">PPYR_02344</name>
</gene>
<evidence type="ECO:0000313" key="2">
    <source>
        <dbReference type="EMBL" id="KAB0805374.1"/>
    </source>
</evidence>
<comment type="caution">
    <text evidence="2">The sequence shown here is derived from an EMBL/GenBank/DDBJ whole genome shotgun (WGS) entry which is preliminary data.</text>
</comment>
<feature type="region of interest" description="Disordered" evidence="1">
    <location>
        <begin position="32"/>
        <end position="62"/>
    </location>
</feature>
<keyword evidence="3" id="KW-1185">Reference proteome</keyword>
<feature type="region of interest" description="Disordered" evidence="1">
    <location>
        <begin position="124"/>
        <end position="229"/>
    </location>
</feature>
<dbReference type="EMBL" id="VVIM01000001">
    <property type="protein sequence ID" value="KAB0805374.1"/>
    <property type="molecule type" value="Genomic_DNA"/>
</dbReference>
<accession>A0A5N4B738</accession>
<dbReference type="Proteomes" id="UP000327044">
    <property type="component" value="Unassembled WGS sequence"/>
</dbReference>
<protein>
    <submittedName>
        <fullName evidence="2">Uncharacterized protein</fullName>
    </submittedName>
</protein>
<dbReference type="AlphaFoldDB" id="A0A5N4B738"/>
<evidence type="ECO:0000256" key="1">
    <source>
        <dbReference type="SAM" id="MobiDB-lite"/>
    </source>
</evidence>
<dbReference type="InParanoid" id="A0A5N4B738"/>
<name>A0A5N4B738_PHOPY</name>
<proteinExistence type="predicted"/>
<feature type="compositionally biased region" description="Basic and acidic residues" evidence="1">
    <location>
        <begin position="198"/>
        <end position="209"/>
    </location>
</feature>
<reference evidence="2 3" key="1">
    <citation type="journal article" date="2018" name="Elife">
        <title>Firefly genomes illuminate parallel origins of bioluminescence in beetles.</title>
        <authorList>
            <person name="Fallon T.R."/>
            <person name="Lower S.E."/>
            <person name="Chang C.H."/>
            <person name="Bessho-Uehara M."/>
            <person name="Martin G.J."/>
            <person name="Bewick A.J."/>
            <person name="Behringer M."/>
            <person name="Debat H.J."/>
            <person name="Wong I."/>
            <person name="Day J.C."/>
            <person name="Suvorov A."/>
            <person name="Silva C.J."/>
            <person name="Stanger-Hall K.F."/>
            <person name="Hall D.W."/>
            <person name="Schmitz R.J."/>
            <person name="Nelson D.R."/>
            <person name="Lewis S.M."/>
            <person name="Shigenobu S."/>
            <person name="Bybee S.M."/>
            <person name="Larracuente A.M."/>
            <person name="Oba Y."/>
            <person name="Weng J.K."/>
        </authorList>
    </citation>
    <scope>NUCLEOTIDE SEQUENCE [LARGE SCALE GENOMIC DNA]</scope>
    <source>
        <strain evidence="2">1611_PpyrPB1</strain>
        <tissue evidence="2">Whole body</tissue>
    </source>
</reference>